<accession>A0A437RRV9</accession>
<dbReference type="Pfam" id="PF07589">
    <property type="entry name" value="PEP-CTERM"/>
    <property type="match status" value="1"/>
</dbReference>
<organism evidence="3 4">
    <name type="scientific">Rubrivivax rivuli</name>
    <dbReference type="NCBI Taxonomy" id="1862385"/>
    <lineage>
        <taxon>Bacteria</taxon>
        <taxon>Pseudomonadati</taxon>
        <taxon>Pseudomonadota</taxon>
        <taxon>Betaproteobacteria</taxon>
        <taxon>Burkholderiales</taxon>
        <taxon>Sphaerotilaceae</taxon>
        <taxon>Rubrivivax</taxon>
    </lineage>
</organism>
<dbReference type="SUPFAM" id="SSF82171">
    <property type="entry name" value="DPP6 N-terminal domain-like"/>
    <property type="match status" value="1"/>
</dbReference>
<sequence>MIHSPLFRAAAAAALLGATAQVSAGVVYASNSNSLYTLNKVDGSATLVGTMLTAASGRAVIDMTAVGTTLYGLVQQQVGNVVQTNLAVIDAATATLTDLPLINGIVTNSGPARRIDAIAYDAASGRMYGVNNGPDRSLYTLDLVTGAATRIGALPSVSDPNIQYRSLGFGAGGALFAALITAGSNSASQLVRLDPATAAQTLVGSTLADTIADLAYDADDGVFYGGGSRTEASTGNTVTAFLSINTLTGAATELSSGFAGGWNGLAVVPAAVPEPGTLLLAALAITGLLAGQRRKPMAP</sequence>
<dbReference type="RefSeq" id="WP_128227156.1">
    <property type="nucleotide sequence ID" value="NZ_SACR01000001.1"/>
</dbReference>
<proteinExistence type="predicted"/>
<dbReference type="InterPro" id="IPR013424">
    <property type="entry name" value="Ice-binding_C"/>
</dbReference>
<dbReference type="Proteomes" id="UP000285575">
    <property type="component" value="Unassembled WGS sequence"/>
</dbReference>
<gene>
    <name evidence="3" type="ORF">EOE66_02835</name>
</gene>
<dbReference type="AlphaFoldDB" id="A0A437RRV9"/>
<evidence type="ECO:0000313" key="4">
    <source>
        <dbReference type="Proteomes" id="UP000285575"/>
    </source>
</evidence>
<protein>
    <submittedName>
        <fullName evidence="3">PEP-CTERM sorting domain-containing protein</fullName>
    </submittedName>
</protein>
<feature type="domain" description="Ice-binding protein C-terminal" evidence="2">
    <location>
        <begin position="271"/>
        <end position="294"/>
    </location>
</feature>
<keyword evidence="1" id="KW-0732">Signal</keyword>
<name>A0A437RRV9_9BURK</name>
<feature type="signal peptide" evidence="1">
    <location>
        <begin position="1"/>
        <end position="24"/>
    </location>
</feature>
<keyword evidence="4" id="KW-1185">Reference proteome</keyword>
<evidence type="ECO:0000259" key="2">
    <source>
        <dbReference type="Pfam" id="PF07589"/>
    </source>
</evidence>
<feature type="chain" id="PRO_5019360434" evidence="1">
    <location>
        <begin position="25"/>
        <end position="299"/>
    </location>
</feature>
<comment type="caution">
    <text evidence="3">The sequence shown here is derived from an EMBL/GenBank/DDBJ whole genome shotgun (WGS) entry which is preliminary data.</text>
</comment>
<reference evidence="3 4" key="1">
    <citation type="submission" date="2019-01" db="EMBL/GenBank/DDBJ databases">
        <authorList>
            <person name="Chen W.-M."/>
        </authorList>
    </citation>
    <scope>NUCLEOTIDE SEQUENCE [LARGE SCALE GENOMIC DNA]</scope>
    <source>
        <strain evidence="3 4">KYPY4</strain>
    </source>
</reference>
<evidence type="ECO:0000313" key="3">
    <source>
        <dbReference type="EMBL" id="RVU49520.1"/>
    </source>
</evidence>
<dbReference type="EMBL" id="SACR01000001">
    <property type="protein sequence ID" value="RVU49520.1"/>
    <property type="molecule type" value="Genomic_DNA"/>
</dbReference>
<evidence type="ECO:0000256" key="1">
    <source>
        <dbReference type="SAM" id="SignalP"/>
    </source>
</evidence>